<keyword evidence="2" id="KW-0227">DNA damage</keyword>
<dbReference type="Proteomes" id="UP000053881">
    <property type="component" value="Unassembled WGS sequence"/>
</dbReference>
<keyword evidence="4" id="KW-0347">Helicase</keyword>
<dbReference type="GO" id="GO:0003677">
    <property type="term" value="F:DNA binding"/>
    <property type="evidence" value="ECO:0007669"/>
    <property type="project" value="UniProtKB-KW"/>
</dbReference>
<evidence type="ECO:0000259" key="8">
    <source>
        <dbReference type="Pfam" id="PF12705"/>
    </source>
</evidence>
<proteinExistence type="predicted"/>
<dbReference type="GO" id="GO:0006281">
    <property type="term" value="P:DNA repair"/>
    <property type="evidence" value="ECO:0007669"/>
    <property type="project" value="UniProtKB-KW"/>
</dbReference>
<dbReference type="InterPro" id="IPR011604">
    <property type="entry name" value="PDDEXK-like_dom_sf"/>
</dbReference>
<evidence type="ECO:0000256" key="5">
    <source>
        <dbReference type="ARBA" id="ARBA00022840"/>
    </source>
</evidence>
<dbReference type="GO" id="GO:0016787">
    <property type="term" value="F:hydrolase activity"/>
    <property type="evidence" value="ECO:0007669"/>
    <property type="project" value="UniProtKB-KW"/>
</dbReference>
<organism evidence="9 10">
    <name type="scientific">Lederbergia galactosidilytica</name>
    <dbReference type="NCBI Taxonomy" id="217031"/>
    <lineage>
        <taxon>Bacteria</taxon>
        <taxon>Bacillati</taxon>
        <taxon>Bacillota</taxon>
        <taxon>Bacilli</taxon>
        <taxon>Bacillales</taxon>
        <taxon>Bacillaceae</taxon>
        <taxon>Lederbergia</taxon>
    </lineage>
</organism>
<sequence length="263" mass="30138">MIFSFSRLSLYESCPYRFYKKYVLGHKEPTTLPLALGKAVHKAIENKINGIKHSEAILNGLIEADFHKEVTAEDVSFLTERANVQPGMGKTEIYFKLPLESSENAPLLQGYIDVVANKGKAIMDWKTNRVPFHVLDTHQAGLYAWAMGELYNTSYVVGTLYFLRFKKRSSHCFTPFDMDNARLWALKGLQRRLMNAWNCMGCCQKRQRKNLPSISGKPLQALPVRKGMFARICCNLMLDEQFLSKIACILFINLLHFMCIINQ</sequence>
<dbReference type="PATRIC" id="fig|217031.4.peg.1006"/>
<keyword evidence="5" id="KW-0067">ATP-binding</keyword>
<dbReference type="GO" id="GO:0005524">
    <property type="term" value="F:ATP binding"/>
    <property type="evidence" value="ECO:0007669"/>
    <property type="project" value="UniProtKB-KW"/>
</dbReference>
<gene>
    <name evidence="9" type="ORF">ACA29_03050</name>
</gene>
<keyword evidence="1" id="KW-0547">Nucleotide-binding</keyword>
<evidence type="ECO:0000256" key="4">
    <source>
        <dbReference type="ARBA" id="ARBA00022806"/>
    </source>
</evidence>
<evidence type="ECO:0000256" key="2">
    <source>
        <dbReference type="ARBA" id="ARBA00022763"/>
    </source>
</evidence>
<evidence type="ECO:0000313" key="10">
    <source>
        <dbReference type="Proteomes" id="UP000053881"/>
    </source>
</evidence>
<evidence type="ECO:0000256" key="1">
    <source>
        <dbReference type="ARBA" id="ARBA00022741"/>
    </source>
</evidence>
<comment type="caution">
    <text evidence="9">The sequence shown here is derived from an EMBL/GenBank/DDBJ whole genome shotgun (WGS) entry which is preliminary data.</text>
</comment>
<dbReference type="GO" id="GO:0004386">
    <property type="term" value="F:helicase activity"/>
    <property type="evidence" value="ECO:0007669"/>
    <property type="project" value="UniProtKB-KW"/>
</dbReference>
<dbReference type="AlphaFoldDB" id="A0A0Q9Y7P6"/>
<protein>
    <recommendedName>
        <fullName evidence="8">PD-(D/E)XK endonuclease-like domain-containing protein</fullName>
    </recommendedName>
</protein>
<dbReference type="Gene3D" id="3.90.320.10">
    <property type="match status" value="1"/>
</dbReference>
<dbReference type="Pfam" id="PF12705">
    <property type="entry name" value="PDDEXK_1"/>
    <property type="match status" value="1"/>
</dbReference>
<evidence type="ECO:0000256" key="7">
    <source>
        <dbReference type="ARBA" id="ARBA00023204"/>
    </source>
</evidence>
<keyword evidence="3" id="KW-0378">Hydrolase</keyword>
<evidence type="ECO:0000256" key="6">
    <source>
        <dbReference type="ARBA" id="ARBA00023125"/>
    </source>
</evidence>
<dbReference type="SUPFAM" id="SSF52980">
    <property type="entry name" value="Restriction endonuclease-like"/>
    <property type="match status" value="1"/>
</dbReference>
<evidence type="ECO:0000313" key="9">
    <source>
        <dbReference type="EMBL" id="KRG16870.1"/>
    </source>
</evidence>
<dbReference type="EMBL" id="LGPB01000026">
    <property type="protein sequence ID" value="KRG16870.1"/>
    <property type="molecule type" value="Genomic_DNA"/>
</dbReference>
<dbReference type="InterPro" id="IPR038726">
    <property type="entry name" value="PDDEXK_AddAB-type"/>
</dbReference>
<reference evidence="9 10" key="1">
    <citation type="submission" date="2015-06" db="EMBL/GenBank/DDBJ databases">
        <title>Genome sequencing project of Bacillus galactosidilyticus PL133.</title>
        <authorList>
            <person name="Gaiero J."/>
            <person name="Nicol R."/>
            <person name="Habash M."/>
        </authorList>
    </citation>
    <scope>NUCLEOTIDE SEQUENCE [LARGE SCALE GENOMIC DNA]</scope>
    <source>
        <strain evidence="9 10">PL133</strain>
    </source>
</reference>
<keyword evidence="7" id="KW-0234">DNA repair</keyword>
<keyword evidence="6" id="KW-0238">DNA-binding</keyword>
<name>A0A0Q9Y7P6_9BACI</name>
<accession>A0A0Q9Y7P6</accession>
<feature type="domain" description="PD-(D/E)XK endonuclease-like" evidence="8">
    <location>
        <begin position="3"/>
        <end position="165"/>
    </location>
</feature>
<dbReference type="InterPro" id="IPR011335">
    <property type="entry name" value="Restrct_endonuc-II-like"/>
</dbReference>
<evidence type="ECO:0000256" key="3">
    <source>
        <dbReference type="ARBA" id="ARBA00022801"/>
    </source>
</evidence>